<keyword evidence="1" id="KW-0472">Membrane</keyword>
<keyword evidence="1" id="KW-1133">Transmembrane helix</keyword>
<gene>
    <name evidence="2" type="ORF">SGGMMB4_05597</name>
</gene>
<evidence type="ECO:0000256" key="1">
    <source>
        <dbReference type="SAM" id="Phobius"/>
    </source>
</evidence>
<dbReference type="EMBL" id="LN854557">
    <property type="protein sequence ID" value="CRL46735.1"/>
    <property type="molecule type" value="Genomic_DNA"/>
</dbReference>
<feature type="transmembrane region" description="Helical" evidence="1">
    <location>
        <begin position="12"/>
        <end position="29"/>
    </location>
</feature>
<keyword evidence="1" id="KW-0812">Transmembrane</keyword>
<proteinExistence type="predicted"/>
<dbReference type="Proteomes" id="UP000245838">
    <property type="component" value="Chromosome sggmmb4_Chromosome"/>
</dbReference>
<reference evidence="2 3" key="1">
    <citation type="submission" date="2015-05" db="EMBL/GenBank/DDBJ databases">
        <authorList>
            <person name="Goodhead I."/>
        </authorList>
    </citation>
    <scope>NUCLEOTIDE SEQUENCE [LARGE SCALE GENOMIC DNA]</scope>
    <source>
        <strain evidence="3">morsitans</strain>
    </source>
</reference>
<protein>
    <submittedName>
        <fullName evidence="2">Uncharacterized protein</fullName>
    </submittedName>
</protein>
<organism evidence="2 3">
    <name type="scientific">Sodalis glossinidius (strain morsitans)</name>
    <dbReference type="NCBI Taxonomy" id="343509"/>
    <lineage>
        <taxon>Bacteria</taxon>
        <taxon>Pseudomonadati</taxon>
        <taxon>Pseudomonadota</taxon>
        <taxon>Gammaproteobacteria</taxon>
        <taxon>Enterobacterales</taxon>
        <taxon>Bruguierivoracaceae</taxon>
        <taxon>Sodalis</taxon>
    </lineage>
</organism>
<evidence type="ECO:0000313" key="2">
    <source>
        <dbReference type="EMBL" id="CRL46735.1"/>
    </source>
</evidence>
<dbReference type="AlphaFoldDB" id="A0A193QP61"/>
<name>A0A193QP61_SODGM</name>
<evidence type="ECO:0000313" key="3">
    <source>
        <dbReference type="Proteomes" id="UP000245838"/>
    </source>
</evidence>
<accession>A0A193QP61</accession>
<sequence>MPDGYHHGRQTFPRPGQVVFGIVAVAGFLRKRRMGDWQPKQGRHLATFAHPLIHYRRSLLCLFIR</sequence>